<feature type="signal peptide" evidence="1">
    <location>
        <begin position="1"/>
        <end position="25"/>
    </location>
</feature>
<evidence type="ECO:0008006" key="4">
    <source>
        <dbReference type="Google" id="ProtNLM"/>
    </source>
</evidence>
<organism evidence="2 3">
    <name type="scientific">Luteimonas cucumeris</name>
    <dbReference type="NCBI Taxonomy" id="985012"/>
    <lineage>
        <taxon>Bacteria</taxon>
        <taxon>Pseudomonadati</taxon>
        <taxon>Pseudomonadota</taxon>
        <taxon>Gammaproteobacteria</taxon>
        <taxon>Lysobacterales</taxon>
        <taxon>Lysobacteraceae</taxon>
        <taxon>Luteimonas</taxon>
    </lineage>
</organism>
<evidence type="ECO:0000256" key="1">
    <source>
        <dbReference type="SAM" id="SignalP"/>
    </source>
</evidence>
<evidence type="ECO:0000313" key="3">
    <source>
        <dbReference type="Proteomes" id="UP000315167"/>
    </source>
</evidence>
<dbReference type="AlphaFoldDB" id="A0A562KU44"/>
<sequence length="132" mass="14030">MKTATVSLSLALAISGLTLPSPVHAADAITDAIPADNAPRFTGRSGTVCGKVERARYAEKTEGEPTFLYMGGQFPRHKFTVRIQGADRAKFNPAPESLEGKDVCAIGQIEPDSSRAEIVVTSPSNLKIASMR</sequence>
<name>A0A562KU44_9GAMM</name>
<gene>
    <name evidence="2" type="ORF">IP90_03272</name>
</gene>
<proteinExistence type="predicted"/>
<accession>A0A562KU44</accession>
<protein>
    <recommendedName>
        <fullName evidence="4">Secreted protein</fullName>
    </recommendedName>
</protein>
<dbReference type="EMBL" id="VLKN01000017">
    <property type="protein sequence ID" value="TWH98887.1"/>
    <property type="molecule type" value="Genomic_DNA"/>
</dbReference>
<reference evidence="2 3" key="1">
    <citation type="journal article" date="2015" name="Stand. Genomic Sci.">
        <title>Genomic Encyclopedia of Bacterial and Archaeal Type Strains, Phase III: the genomes of soil and plant-associated and newly described type strains.</title>
        <authorList>
            <person name="Whitman W.B."/>
            <person name="Woyke T."/>
            <person name="Klenk H.P."/>
            <person name="Zhou Y."/>
            <person name="Lilburn T.G."/>
            <person name="Beck B.J."/>
            <person name="De Vos P."/>
            <person name="Vandamme P."/>
            <person name="Eisen J.A."/>
            <person name="Garrity G."/>
            <person name="Hugenholtz P."/>
            <person name="Kyrpides N.C."/>
        </authorList>
    </citation>
    <scope>NUCLEOTIDE SEQUENCE [LARGE SCALE GENOMIC DNA]</scope>
    <source>
        <strain evidence="2 3">CGMCC 1.10821</strain>
    </source>
</reference>
<evidence type="ECO:0000313" key="2">
    <source>
        <dbReference type="EMBL" id="TWH98887.1"/>
    </source>
</evidence>
<feature type="chain" id="PRO_5021946591" description="Secreted protein" evidence="1">
    <location>
        <begin position="26"/>
        <end position="132"/>
    </location>
</feature>
<keyword evidence="1" id="KW-0732">Signal</keyword>
<dbReference type="RefSeq" id="WP_199753523.1">
    <property type="nucleotide sequence ID" value="NZ_VLKN01000017.1"/>
</dbReference>
<comment type="caution">
    <text evidence="2">The sequence shown here is derived from an EMBL/GenBank/DDBJ whole genome shotgun (WGS) entry which is preliminary data.</text>
</comment>
<keyword evidence="3" id="KW-1185">Reference proteome</keyword>
<dbReference type="Proteomes" id="UP000315167">
    <property type="component" value="Unassembled WGS sequence"/>
</dbReference>